<dbReference type="Proteomes" id="UP001168338">
    <property type="component" value="Unassembled WGS sequence"/>
</dbReference>
<keyword evidence="2" id="KW-1185">Reference proteome</keyword>
<evidence type="ECO:0000313" key="1">
    <source>
        <dbReference type="EMBL" id="MDN7025853.1"/>
    </source>
</evidence>
<accession>A0ABT8MD48</accession>
<comment type="caution">
    <text evidence="1">The sequence shown here is derived from an EMBL/GenBank/DDBJ whole genome shotgun (WGS) entry which is preliminary data.</text>
</comment>
<dbReference type="RefSeq" id="WP_301665045.1">
    <property type="nucleotide sequence ID" value="NZ_VCYH01000010.1"/>
</dbReference>
<dbReference type="EMBL" id="VCYH01000010">
    <property type="protein sequence ID" value="MDN7025853.1"/>
    <property type="molecule type" value="Genomic_DNA"/>
</dbReference>
<evidence type="ECO:0000313" key="2">
    <source>
        <dbReference type="Proteomes" id="UP001168338"/>
    </source>
</evidence>
<reference evidence="1" key="1">
    <citation type="submission" date="2019-05" db="EMBL/GenBank/DDBJ databases">
        <title>Methanoculleus sp. FWC-SCC1, a methanogenic archaeon isolated from deep marine cold seep.</title>
        <authorList>
            <person name="Chen Y.-W."/>
            <person name="Chen S.-C."/>
            <person name="Teng N.-H."/>
            <person name="Lai M.-C."/>
        </authorList>
    </citation>
    <scope>NUCLEOTIDE SEQUENCE</scope>
    <source>
        <strain evidence="1">FWC-SCC1</strain>
    </source>
</reference>
<name>A0ABT8MD48_9EURY</name>
<gene>
    <name evidence="1" type="ORF">FGU65_13345</name>
</gene>
<sequence>MNVKQKGSLLAGLAVLLFLAVPAVSAFEISGTYTEEGQQWLNEHWGENITNGDLQRIAYDPEDVKKIEENVDPKTLEEFRSQPHYWGDRYPPEEVLPGCKIVDDEYGVIYDTDYSISNAILNGADDDIVAALMEKAKGLDALRPGFGANVCGPVV</sequence>
<protein>
    <submittedName>
        <fullName evidence="1">Uncharacterized protein</fullName>
    </submittedName>
</protein>
<organism evidence="1 2">
    <name type="scientific">Methanoculleus frigidifontis</name>
    <dbReference type="NCBI Taxonomy" id="2584085"/>
    <lineage>
        <taxon>Archaea</taxon>
        <taxon>Methanobacteriati</taxon>
        <taxon>Methanobacteriota</taxon>
        <taxon>Stenosarchaea group</taxon>
        <taxon>Methanomicrobia</taxon>
        <taxon>Methanomicrobiales</taxon>
        <taxon>Methanomicrobiaceae</taxon>
        <taxon>Methanoculleus</taxon>
    </lineage>
</organism>
<proteinExistence type="predicted"/>